<dbReference type="Proteomes" id="UP000093514">
    <property type="component" value="Unassembled WGS sequence"/>
</dbReference>
<gene>
    <name evidence="2" type="ORF">U472_00575</name>
</gene>
<protein>
    <submittedName>
        <fullName evidence="2">Rrf2 family transcriptional regulator</fullName>
    </submittedName>
</protein>
<organism evidence="2 3">
    <name type="scientific">Orenia metallireducens</name>
    <dbReference type="NCBI Taxonomy" id="1413210"/>
    <lineage>
        <taxon>Bacteria</taxon>
        <taxon>Bacillati</taxon>
        <taxon>Bacillota</taxon>
        <taxon>Clostridia</taxon>
        <taxon>Halanaerobiales</taxon>
        <taxon>Halobacteroidaceae</taxon>
        <taxon>Orenia</taxon>
    </lineage>
</organism>
<evidence type="ECO:0000256" key="1">
    <source>
        <dbReference type="ARBA" id="ARBA00023125"/>
    </source>
</evidence>
<keyword evidence="1" id="KW-0238">DNA-binding</keyword>
<evidence type="ECO:0000313" key="3">
    <source>
        <dbReference type="Proteomes" id="UP000093514"/>
    </source>
</evidence>
<dbReference type="Gene3D" id="1.10.10.10">
    <property type="entry name" value="Winged helix-like DNA-binding domain superfamily/Winged helix DNA-binding domain"/>
    <property type="match status" value="1"/>
</dbReference>
<dbReference type="GO" id="GO:0003677">
    <property type="term" value="F:DNA binding"/>
    <property type="evidence" value="ECO:0007669"/>
    <property type="project" value="UniProtKB-KW"/>
</dbReference>
<dbReference type="OrthoDB" id="9808360at2"/>
<reference evidence="2 3" key="2">
    <citation type="submission" date="2016-08" db="EMBL/GenBank/DDBJ databases">
        <title>Orenia metallireducens sp. nov. strain Z6, a Novel Metal-reducing Firmicute from the Deep Subsurface.</title>
        <authorList>
            <person name="Maxim B.I."/>
            <person name="Kenneth K."/>
            <person name="Flynn T.M."/>
            <person name="Oloughlin E.J."/>
            <person name="Locke R.A."/>
            <person name="Weber J.R."/>
            <person name="Egan S.M."/>
            <person name="Mackie R.I."/>
            <person name="Cann I.K."/>
        </authorList>
    </citation>
    <scope>NUCLEOTIDE SEQUENCE [LARGE SCALE GENOMIC DNA]</scope>
    <source>
        <strain evidence="2 3">Z6</strain>
    </source>
</reference>
<accession>A0A1C0AD78</accession>
<name>A0A1C0AD78_9FIRM</name>
<proteinExistence type="predicted"/>
<keyword evidence="3" id="KW-1185">Reference proteome</keyword>
<dbReference type="GO" id="GO:0003700">
    <property type="term" value="F:DNA-binding transcription factor activity"/>
    <property type="evidence" value="ECO:0007669"/>
    <property type="project" value="TreeGrafter"/>
</dbReference>
<dbReference type="InterPro" id="IPR036388">
    <property type="entry name" value="WH-like_DNA-bd_sf"/>
</dbReference>
<dbReference type="PROSITE" id="PS01332">
    <property type="entry name" value="HTH_RRF2_1"/>
    <property type="match status" value="1"/>
</dbReference>
<evidence type="ECO:0000313" key="2">
    <source>
        <dbReference type="EMBL" id="OCL28595.1"/>
    </source>
</evidence>
<reference evidence="3" key="1">
    <citation type="submission" date="2016-07" db="EMBL/GenBank/DDBJ databases">
        <authorList>
            <person name="Florea S."/>
            <person name="Webb J.S."/>
            <person name="Jaromczyk J."/>
            <person name="Schardl C.L."/>
        </authorList>
    </citation>
    <scope>NUCLEOTIDE SEQUENCE [LARGE SCALE GENOMIC DNA]</scope>
    <source>
        <strain evidence="3">Z6</strain>
    </source>
</reference>
<dbReference type="AlphaFoldDB" id="A0A1C0AD78"/>
<dbReference type="SUPFAM" id="SSF46785">
    <property type="entry name" value="Winged helix' DNA-binding domain"/>
    <property type="match status" value="1"/>
</dbReference>
<dbReference type="InterPro" id="IPR000944">
    <property type="entry name" value="Tscrpt_reg_Rrf2"/>
</dbReference>
<dbReference type="GO" id="GO:0005829">
    <property type="term" value="C:cytosol"/>
    <property type="evidence" value="ECO:0007669"/>
    <property type="project" value="TreeGrafter"/>
</dbReference>
<dbReference type="NCBIfam" id="TIGR00738">
    <property type="entry name" value="rrf2_super"/>
    <property type="match status" value="1"/>
</dbReference>
<comment type="caution">
    <text evidence="2">The sequence shown here is derived from an EMBL/GenBank/DDBJ whole genome shotgun (WGS) entry which is preliminary data.</text>
</comment>
<dbReference type="PANTHER" id="PTHR33221:SF5">
    <property type="entry name" value="HTH-TYPE TRANSCRIPTIONAL REGULATOR ISCR"/>
    <property type="match status" value="1"/>
</dbReference>
<dbReference type="InterPro" id="IPR036390">
    <property type="entry name" value="WH_DNA-bd_sf"/>
</dbReference>
<dbReference type="Pfam" id="PF02082">
    <property type="entry name" value="Rrf2"/>
    <property type="match status" value="1"/>
</dbReference>
<dbReference type="PROSITE" id="PS51197">
    <property type="entry name" value="HTH_RRF2_2"/>
    <property type="match status" value="1"/>
</dbReference>
<sequence length="134" mass="15217">MKLSKECEYAILALVDIAQSPEDLVKINDIAKRNHIPKKFLEQILLTLKRTGYVASKRGIGGGYKLIKEADEITIAEVVRLFDGALAPVDSVSENFYEETPIEKNQKLLAIFKELRDYVSNKLENTTIYDLLKE</sequence>
<dbReference type="EMBL" id="LWDV01000004">
    <property type="protein sequence ID" value="OCL28595.1"/>
    <property type="molecule type" value="Genomic_DNA"/>
</dbReference>
<dbReference type="PANTHER" id="PTHR33221">
    <property type="entry name" value="WINGED HELIX-TURN-HELIX TRANSCRIPTIONAL REGULATOR, RRF2 FAMILY"/>
    <property type="match status" value="1"/>
</dbReference>
<dbReference type="InterPro" id="IPR030489">
    <property type="entry name" value="TR_Rrf2-type_CS"/>
</dbReference>
<dbReference type="RefSeq" id="WP_068714448.1">
    <property type="nucleotide sequence ID" value="NZ_LWDV01000004.1"/>
</dbReference>